<sequence length="229" mass="25973">MADSPFIEDPILRAQVFREYPYDFTYRNWHLITLEIEPKINLQKTTQWHTALRRLSEETSSDTVLWSRDLEQTHCVIVLGKSKSRQVSMAHFPESSNVEEVILIEGDTDLVTSPFLSNIDLLLMRVRPGISHDPPVELAGCARGFTDRNDAGMGVIAAMFNWVGLEERARLIDPAQQSFGGASEYEENIAQPIKTLKAQGVSVTAYLLKLQWWSRSTAIVAPKRHCIIF</sequence>
<protein>
    <submittedName>
        <fullName evidence="1">Uncharacterized protein</fullName>
    </submittedName>
</protein>
<name>A0ABR0E9B0_ZASCE</name>
<accession>A0ABR0E9B0</accession>
<organism evidence="1 2">
    <name type="scientific">Zasmidium cellare</name>
    <name type="common">Wine cellar mold</name>
    <name type="synonym">Racodium cellare</name>
    <dbReference type="NCBI Taxonomy" id="395010"/>
    <lineage>
        <taxon>Eukaryota</taxon>
        <taxon>Fungi</taxon>
        <taxon>Dikarya</taxon>
        <taxon>Ascomycota</taxon>
        <taxon>Pezizomycotina</taxon>
        <taxon>Dothideomycetes</taxon>
        <taxon>Dothideomycetidae</taxon>
        <taxon>Mycosphaerellales</taxon>
        <taxon>Mycosphaerellaceae</taxon>
        <taxon>Zasmidium</taxon>
    </lineage>
</organism>
<gene>
    <name evidence="1" type="ORF">PRZ48_010674</name>
</gene>
<evidence type="ECO:0000313" key="1">
    <source>
        <dbReference type="EMBL" id="KAK4498018.1"/>
    </source>
</evidence>
<proteinExistence type="predicted"/>
<comment type="caution">
    <text evidence="1">The sequence shown here is derived from an EMBL/GenBank/DDBJ whole genome shotgun (WGS) entry which is preliminary data.</text>
</comment>
<keyword evidence="2" id="KW-1185">Reference proteome</keyword>
<evidence type="ECO:0000313" key="2">
    <source>
        <dbReference type="Proteomes" id="UP001305779"/>
    </source>
</evidence>
<reference evidence="1 2" key="1">
    <citation type="journal article" date="2023" name="G3 (Bethesda)">
        <title>A chromosome-level genome assembly of Zasmidium syzygii isolated from banana leaves.</title>
        <authorList>
            <person name="van Westerhoven A.C."/>
            <person name="Mehrabi R."/>
            <person name="Talebi R."/>
            <person name="Steentjes M.B.F."/>
            <person name="Corcolon B."/>
            <person name="Chong P.A."/>
            <person name="Kema G.H.J."/>
            <person name="Seidl M.F."/>
        </authorList>
    </citation>
    <scope>NUCLEOTIDE SEQUENCE [LARGE SCALE GENOMIC DNA]</scope>
    <source>
        <strain evidence="1 2">P124</strain>
    </source>
</reference>
<dbReference type="Proteomes" id="UP001305779">
    <property type="component" value="Unassembled WGS sequence"/>
</dbReference>
<dbReference type="EMBL" id="JAXOVC010000008">
    <property type="protein sequence ID" value="KAK4498018.1"/>
    <property type="molecule type" value="Genomic_DNA"/>
</dbReference>